<name>A0A4C1Y8N9_EUMVA</name>
<evidence type="ECO:0000256" key="1">
    <source>
        <dbReference type="SAM" id="Coils"/>
    </source>
</evidence>
<dbReference type="EMBL" id="BGZK01001140">
    <property type="protein sequence ID" value="GBP72278.1"/>
    <property type="molecule type" value="Genomic_DNA"/>
</dbReference>
<dbReference type="AlphaFoldDB" id="A0A4C1Y8N9"/>
<proteinExistence type="predicted"/>
<sequence>MSERDDHKSEMTLVVFMNTLVFMNKFSLLKSELAEMVTKYNDLSDYRDRLQVLVSEVDDCRNRNEQSLLQIQALQEEPHRSTKRTYELQHQLDLSKVDETIKLCD</sequence>
<gene>
    <name evidence="2" type="ORF">EVAR_24846_1</name>
</gene>
<reference evidence="2 3" key="1">
    <citation type="journal article" date="2019" name="Commun. Biol.">
        <title>The bagworm genome reveals a unique fibroin gene that provides high tensile strength.</title>
        <authorList>
            <person name="Kono N."/>
            <person name="Nakamura H."/>
            <person name="Ohtoshi R."/>
            <person name="Tomita M."/>
            <person name="Numata K."/>
            <person name="Arakawa K."/>
        </authorList>
    </citation>
    <scope>NUCLEOTIDE SEQUENCE [LARGE SCALE GENOMIC DNA]</scope>
</reference>
<keyword evidence="1" id="KW-0175">Coiled coil</keyword>
<dbReference type="Proteomes" id="UP000299102">
    <property type="component" value="Unassembled WGS sequence"/>
</dbReference>
<dbReference type="OrthoDB" id="7474798at2759"/>
<comment type="caution">
    <text evidence="2">The sequence shown here is derived from an EMBL/GenBank/DDBJ whole genome shotgun (WGS) entry which is preliminary data.</text>
</comment>
<evidence type="ECO:0000313" key="2">
    <source>
        <dbReference type="EMBL" id="GBP72278.1"/>
    </source>
</evidence>
<feature type="coiled-coil region" evidence="1">
    <location>
        <begin position="43"/>
        <end position="77"/>
    </location>
</feature>
<organism evidence="2 3">
    <name type="scientific">Eumeta variegata</name>
    <name type="common">Bagworm moth</name>
    <name type="synonym">Eumeta japonica</name>
    <dbReference type="NCBI Taxonomy" id="151549"/>
    <lineage>
        <taxon>Eukaryota</taxon>
        <taxon>Metazoa</taxon>
        <taxon>Ecdysozoa</taxon>
        <taxon>Arthropoda</taxon>
        <taxon>Hexapoda</taxon>
        <taxon>Insecta</taxon>
        <taxon>Pterygota</taxon>
        <taxon>Neoptera</taxon>
        <taxon>Endopterygota</taxon>
        <taxon>Lepidoptera</taxon>
        <taxon>Glossata</taxon>
        <taxon>Ditrysia</taxon>
        <taxon>Tineoidea</taxon>
        <taxon>Psychidae</taxon>
        <taxon>Oiketicinae</taxon>
        <taxon>Eumeta</taxon>
    </lineage>
</organism>
<protein>
    <submittedName>
        <fullName evidence="2">Uncharacterized protein</fullName>
    </submittedName>
</protein>
<evidence type="ECO:0000313" key="3">
    <source>
        <dbReference type="Proteomes" id="UP000299102"/>
    </source>
</evidence>
<keyword evidence="3" id="KW-1185">Reference proteome</keyword>
<accession>A0A4C1Y8N9</accession>